<dbReference type="EMBL" id="CM042046">
    <property type="protein sequence ID" value="KAI3675109.1"/>
    <property type="molecule type" value="Genomic_DNA"/>
</dbReference>
<proteinExistence type="predicted"/>
<gene>
    <name evidence="1" type="ORF">L1987_84693</name>
</gene>
<evidence type="ECO:0000313" key="1">
    <source>
        <dbReference type="EMBL" id="KAI3675109.1"/>
    </source>
</evidence>
<accession>A0ACB8XW28</accession>
<reference evidence="2" key="1">
    <citation type="journal article" date="2022" name="Mol. Ecol. Resour.">
        <title>The genomes of chicory, endive, great burdock and yacon provide insights into Asteraceae palaeo-polyploidization history and plant inulin production.</title>
        <authorList>
            <person name="Fan W."/>
            <person name="Wang S."/>
            <person name="Wang H."/>
            <person name="Wang A."/>
            <person name="Jiang F."/>
            <person name="Liu H."/>
            <person name="Zhao H."/>
            <person name="Xu D."/>
            <person name="Zhang Y."/>
        </authorList>
    </citation>
    <scope>NUCLEOTIDE SEQUENCE [LARGE SCALE GENOMIC DNA]</scope>
    <source>
        <strain evidence="2">cv. Yunnan</strain>
    </source>
</reference>
<evidence type="ECO:0000313" key="2">
    <source>
        <dbReference type="Proteomes" id="UP001056120"/>
    </source>
</evidence>
<protein>
    <submittedName>
        <fullName evidence="1">Uncharacterized protein</fullName>
    </submittedName>
</protein>
<name>A0ACB8XW28_9ASTR</name>
<organism evidence="1 2">
    <name type="scientific">Smallanthus sonchifolius</name>
    <dbReference type="NCBI Taxonomy" id="185202"/>
    <lineage>
        <taxon>Eukaryota</taxon>
        <taxon>Viridiplantae</taxon>
        <taxon>Streptophyta</taxon>
        <taxon>Embryophyta</taxon>
        <taxon>Tracheophyta</taxon>
        <taxon>Spermatophyta</taxon>
        <taxon>Magnoliopsida</taxon>
        <taxon>eudicotyledons</taxon>
        <taxon>Gunneridae</taxon>
        <taxon>Pentapetalae</taxon>
        <taxon>asterids</taxon>
        <taxon>campanulids</taxon>
        <taxon>Asterales</taxon>
        <taxon>Asteraceae</taxon>
        <taxon>Asteroideae</taxon>
        <taxon>Heliantheae alliance</taxon>
        <taxon>Millerieae</taxon>
        <taxon>Smallanthus</taxon>
    </lineage>
</organism>
<sequence>MESLPSMTMTVVEQSQVSPPPATIGCKSLPLTFFDMVWLTQLPDPVHTLFFYELPITKSQFLETMVPNLKQSLSITLQHFFPFVSKLTIFPTSSRKPEIRYVEGDSVDVTFEECDLDFNDLTGNHPRECDKFYQLIPLLGRTAKVSDYITIPVFPFK</sequence>
<comment type="caution">
    <text evidence="1">The sequence shown here is derived from an EMBL/GenBank/DDBJ whole genome shotgun (WGS) entry which is preliminary data.</text>
</comment>
<reference evidence="1 2" key="2">
    <citation type="journal article" date="2022" name="Mol. Ecol. Resour.">
        <title>The genomes of chicory, endive, great burdock and yacon provide insights into Asteraceae paleo-polyploidization history and plant inulin production.</title>
        <authorList>
            <person name="Fan W."/>
            <person name="Wang S."/>
            <person name="Wang H."/>
            <person name="Wang A."/>
            <person name="Jiang F."/>
            <person name="Liu H."/>
            <person name="Zhao H."/>
            <person name="Xu D."/>
            <person name="Zhang Y."/>
        </authorList>
    </citation>
    <scope>NUCLEOTIDE SEQUENCE [LARGE SCALE GENOMIC DNA]</scope>
    <source>
        <strain evidence="2">cv. Yunnan</strain>
        <tissue evidence="1">Leaves</tissue>
    </source>
</reference>
<keyword evidence="2" id="KW-1185">Reference proteome</keyword>
<dbReference type="Proteomes" id="UP001056120">
    <property type="component" value="Linkage Group LG29"/>
</dbReference>